<organism evidence="2 3">
    <name type="scientific">Portunus trituberculatus</name>
    <name type="common">Swimming crab</name>
    <name type="synonym">Neptunus trituberculatus</name>
    <dbReference type="NCBI Taxonomy" id="210409"/>
    <lineage>
        <taxon>Eukaryota</taxon>
        <taxon>Metazoa</taxon>
        <taxon>Ecdysozoa</taxon>
        <taxon>Arthropoda</taxon>
        <taxon>Crustacea</taxon>
        <taxon>Multicrustacea</taxon>
        <taxon>Malacostraca</taxon>
        <taxon>Eumalacostraca</taxon>
        <taxon>Eucarida</taxon>
        <taxon>Decapoda</taxon>
        <taxon>Pleocyemata</taxon>
        <taxon>Brachyura</taxon>
        <taxon>Eubrachyura</taxon>
        <taxon>Portunoidea</taxon>
        <taxon>Portunidae</taxon>
        <taxon>Portuninae</taxon>
        <taxon>Portunus</taxon>
    </lineage>
</organism>
<reference evidence="2 3" key="1">
    <citation type="submission" date="2019-05" db="EMBL/GenBank/DDBJ databases">
        <title>Another draft genome of Portunus trituberculatus and its Hox gene families provides insights of decapod evolution.</title>
        <authorList>
            <person name="Jeong J.-H."/>
            <person name="Song I."/>
            <person name="Kim S."/>
            <person name="Choi T."/>
            <person name="Kim D."/>
            <person name="Ryu S."/>
            <person name="Kim W."/>
        </authorList>
    </citation>
    <scope>NUCLEOTIDE SEQUENCE [LARGE SCALE GENOMIC DNA]</scope>
    <source>
        <tissue evidence="2">Muscle</tissue>
    </source>
</reference>
<feature type="compositionally biased region" description="Polar residues" evidence="1">
    <location>
        <begin position="65"/>
        <end position="82"/>
    </location>
</feature>
<proteinExistence type="predicted"/>
<evidence type="ECO:0000256" key="1">
    <source>
        <dbReference type="SAM" id="MobiDB-lite"/>
    </source>
</evidence>
<evidence type="ECO:0000313" key="2">
    <source>
        <dbReference type="EMBL" id="MPC47285.1"/>
    </source>
</evidence>
<dbReference type="AlphaFoldDB" id="A0A5B7FP71"/>
<accession>A0A5B7FP71</accession>
<comment type="caution">
    <text evidence="2">The sequence shown here is derived from an EMBL/GenBank/DDBJ whole genome shotgun (WGS) entry which is preliminary data.</text>
</comment>
<sequence>MVSHCVTTKHVPTVHQQPTRRVGSIADYDPVNEQYGSITQHNANPAGGGYRQETTYQVQRTNLYGDQNMGQQPPPSQMNSNATHHKVTAPPTQLGVSNAAALRMKFKICNSGEARSYFEYS</sequence>
<keyword evidence="3" id="KW-1185">Reference proteome</keyword>
<dbReference type="Proteomes" id="UP000324222">
    <property type="component" value="Unassembled WGS sequence"/>
</dbReference>
<dbReference type="EMBL" id="VSRR010007653">
    <property type="protein sequence ID" value="MPC47285.1"/>
    <property type="molecule type" value="Genomic_DNA"/>
</dbReference>
<protein>
    <submittedName>
        <fullName evidence="2">Uncharacterized protein</fullName>
    </submittedName>
</protein>
<gene>
    <name evidence="2" type="ORF">E2C01_041026</name>
</gene>
<evidence type="ECO:0000313" key="3">
    <source>
        <dbReference type="Proteomes" id="UP000324222"/>
    </source>
</evidence>
<dbReference type="OrthoDB" id="191061at2759"/>
<feature type="region of interest" description="Disordered" evidence="1">
    <location>
        <begin position="65"/>
        <end position="90"/>
    </location>
</feature>
<name>A0A5B7FP71_PORTR</name>